<dbReference type="InterPro" id="IPR008258">
    <property type="entry name" value="Transglycosylase_SLT_dom_1"/>
</dbReference>
<dbReference type="OrthoDB" id="92254at2"/>
<dbReference type="Proteomes" id="UP000243640">
    <property type="component" value="Unassembled WGS sequence"/>
</dbReference>
<dbReference type="EMBL" id="SODO01000003">
    <property type="protein sequence ID" value="TDW60189.1"/>
    <property type="molecule type" value="Genomic_DNA"/>
</dbReference>
<evidence type="ECO:0000256" key="1">
    <source>
        <dbReference type="ARBA" id="ARBA00007734"/>
    </source>
</evidence>
<keyword evidence="2" id="KW-0732">Signal</keyword>
<comment type="caution">
    <text evidence="4">The sequence shown here is derived from an EMBL/GenBank/DDBJ whole genome shotgun (WGS) entry which is preliminary data.</text>
</comment>
<dbReference type="PROSITE" id="PS00922">
    <property type="entry name" value="TRANSGLYCOSYLASE"/>
    <property type="match status" value="1"/>
</dbReference>
<dbReference type="Pfam" id="PF01464">
    <property type="entry name" value="SLT"/>
    <property type="match status" value="1"/>
</dbReference>
<sequence>MKILLLLLFAGVYSSQARAFSFSNALYAHPEVKQEMDYLRRHPAWLERSRKRAEPWLPHFLPLLRAHRLPDNLVWLPVIESAYLPGAVSPAGAAGLWQLMPATAERFGILVSDSYDGRLAPLSATRAALNYLAWLHRYFDGDWLLALAAYNAGEGRVRRAIARSGSRDFWQLPLPEETRRYVPRFLAAQKLLGRPGPGTPTLREYKITGPLSLPALAQRLGVPAETLKAGNLALKGNQIPAGHEISILIDNTGRRRAEQLITISPQPLFSDSAAGLDMSGTGRLFNKSNPAFSTAPPPGWLGY</sequence>
<evidence type="ECO:0000256" key="2">
    <source>
        <dbReference type="SAM" id="SignalP"/>
    </source>
</evidence>
<dbReference type="GO" id="GO:0008933">
    <property type="term" value="F:peptidoglycan lytic transglycosylase activity"/>
    <property type="evidence" value="ECO:0007669"/>
    <property type="project" value="InterPro"/>
</dbReference>
<dbReference type="Gene3D" id="1.10.530.10">
    <property type="match status" value="1"/>
</dbReference>
<dbReference type="Proteomes" id="UP000295058">
    <property type="component" value="Unassembled WGS sequence"/>
</dbReference>
<evidence type="ECO:0000313" key="5">
    <source>
        <dbReference type="EMBL" id="TDW60189.1"/>
    </source>
</evidence>
<evidence type="ECO:0000313" key="4">
    <source>
        <dbReference type="EMBL" id="OYD25799.1"/>
    </source>
</evidence>
<evidence type="ECO:0000259" key="3">
    <source>
        <dbReference type="Pfam" id="PF01464"/>
    </source>
</evidence>
<dbReference type="CDD" id="cd16894">
    <property type="entry name" value="MltD-like"/>
    <property type="match status" value="1"/>
</dbReference>
<dbReference type="SUPFAM" id="SSF53955">
    <property type="entry name" value="Lysozyme-like"/>
    <property type="match status" value="1"/>
</dbReference>
<name>A0A235CMY9_9GAMM</name>
<accession>A0A235CMY9</accession>
<keyword evidence="7" id="KW-1185">Reference proteome</keyword>
<dbReference type="AlphaFoldDB" id="A0A235CMY9"/>
<gene>
    <name evidence="4" type="ORF">B6S09_02875</name>
    <name evidence="5" type="ORF">LY04_01184</name>
</gene>
<evidence type="ECO:0000313" key="7">
    <source>
        <dbReference type="Proteomes" id="UP000295058"/>
    </source>
</evidence>
<feature type="signal peptide" evidence="2">
    <location>
        <begin position="1"/>
        <end position="19"/>
    </location>
</feature>
<comment type="similarity">
    <text evidence="1">Belongs to the transglycosylase Slt family.</text>
</comment>
<feature type="domain" description="Transglycosylase SLT" evidence="3">
    <location>
        <begin position="70"/>
        <end position="171"/>
    </location>
</feature>
<dbReference type="PANTHER" id="PTHR37423:SF2">
    <property type="entry name" value="MEMBRANE-BOUND LYTIC MUREIN TRANSGLYCOSYLASE C"/>
    <property type="match status" value="1"/>
</dbReference>
<organism evidence="4 6">
    <name type="scientific">Oceanimonas baumannii</name>
    <dbReference type="NCBI Taxonomy" id="129578"/>
    <lineage>
        <taxon>Bacteria</taxon>
        <taxon>Pseudomonadati</taxon>
        <taxon>Pseudomonadota</taxon>
        <taxon>Gammaproteobacteria</taxon>
        <taxon>Aeromonadales</taxon>
        <taxon>Aeromonadaceae</taxon>
        <taxon>Oceanimonas</taxon>
    </lineage>
</organism>
<protein>
    <submittedName>
        <fullName evidence="4 5">Lytic murein transglycosylase</fullName>
    </submittedName>
</protein>
<reference evidence="5 7" key="2">
    <citation type="submission" date="2019-03" db="EMBL/GenBank/DDBJ databases">
        <title>Genomic Encyclopedia of Archaeal and Bacterial Type Strains, Phase II (KMG-II): from individual species to whole genera.</title>
        <authorList>
            <person name="Goeker M."/>
        </authorList>
    </citation>
    <scope>NUCLEOTIDE SEQUENCE [LARGE SCALE GENOMIC DNA]</scope>
    <source>
        <strain evidence="5 7">DSM 15594</strain>
    </source>
</reference>
<dbReference type="GO" id="GO:0016020">
    <property type="term" value="C:membrane"/>
    <property type="evidence" value="ECO:0007669"/>
    <property type="project" value="InterPro"/>
</dbReference>
<reference evidence="4 6" key="1">
    <citation type="submission" date="2017-08" db="EMBL/GenBank/DDBJ databases">
        <title>Draft Genome Sequence of the Marine Bacterium Oceanimonas baumannii ATCC 700832.</title>
        <authorList>
            <person name="Mcclelland W.D."/>
            <person name="Brennan M.A."/>
            <person name="Trachtenberg A.M."/>
            <person name="Maclea K.S."/>
        </authorList>
    </citation>
    <scope>NUCLEOTIDE SEQUENCE [LARGE SCALE GENOMIC DNA]</scope>
    <source>
        <strain evidence="4 6">ATCC 700832</strain>
    </source>
</reference>
<feature type="chain" id="PRO_5012895671" evidence="2">
    <location>
        <begin position="20"/>
        <end position="303"/>
    </location>
</feature>
<dbReference type="RefSeq" id="WP_094276988.1">
    <property type="nucleotide sequence ID" value="NZ_NQJF01000002.1"/>
</dbReference>
<dbReference type="InterPro" id="IPR000189">
    <property type="entry name" value="Transglyc_AS"/>
</dbReference>
<dbReference type="GO" id="GO:0000270">
    <property type="term" value="P:peptidoglycan metabolic process"/>
    <property type="evidence" value="ECO:0007669"/>
    <property type="project" value="InterPro"/>
</dbReference>
<dbReference type="InterPro" id="IPR023346">
    <property type="entry name" value="Lysozyme-like_dom_sf"/>
</dbReference>
<proteinExistence type="inferred from homology"/>
<dbReference type="PANTHER" id="PTHR37423">
    <property type="entry name" value="SOLUBLE LYTIC MUREIN TRANSGLYCOSYLASE-RELATED"/>
    <property type="match status" value="1"/>
</dbReference>
<dbReference type="EMBL" id="NQJF01000002">
    <property type="protein sequence ID" value="OYD25799.1"/>
    <property type="molecule type" value="Genomic_DNA"/>
</dbReference>
<evidence type="ECO:0000313" key="6">
    <source>
        <dbReference type="Proteomes" id="UP000243640"/>
    </source>
</evidence>